<dbReference type="PROSITE" id="PS51257">
    <property type="entry name" value="PROKAR_LIPOPROTEIN"/>
    <property type="match status" value="1"/>
</dbReference>
<dbReference type="PANTHER" id="PTHR48081:SF13">
    <property type="entry name" value="ALPHA_BETA HYDROLASE"/>
    <property type="match status" value="1"/>
</dbReference>
<dbReference type="InterPro" id="IPR029058">
    <property type="entry name" value="AB_hydrolase_fold"/>
</dbReference>
<reference evidence="5" key="1">
    <citation type="journal article" date="2019" name="Int. J. Syst. Evol. Microbiol.">
        <title>The Global Catalogue of Microorganisms (GCM) 10K type strain sequencing project: providing services to taxonomists for standard genome sequencing and annotation.</title>
        <authorList>
            <consortium name="The Broad Institute Genomics Platform"/>
            <consortium name="The Broad Institute Genome Sequencing Center for Infectious Disease"/>
            <person name="Wu L."/>
            <person name="Ma J."/>
        </authorList>
    </citation>
    <scope>NUCLEOTIDE SEQUENCE [LARGE SCALE GENOMIC DNA]</scope>
    <source>
        <strain evidence="5">JCM 17983</strain>
    </source>
</reference>
<evidence type="ECO:0000256" key="2">
    <source>
        <dbReference type="SAM" id="SignalP"/>
    </source>
</evidence>
<evidence type="ECO:0000313" key="4">
    <source>
        <dbReference type="EMBL" id="GAA4883077.1"/>
    </source>
</evidence>
<dbReference type="Gene3D" id="3.40.50.1820">
    <property type="entry name" value="alpha/beta hydrolase"/>
    <property type="match status" value="1"/>
</dbReference>
<dbReference type="Proteomes" id="UP001500457">
    <property type="component" value="Unassembled WGS sequence"/>
</dbReference>
<feature type="chain" id="PRO_5045754187" description="BD-FAE-like domain-containing protein" evidence="2">
    <location>
        <begin position="24"/>
        <end position="301"/>
    </location>
</feature>
<feature type="domain" description="BD-FAE-like" evidence="3">
    <location>
        <begin position="65"/>
        <end position="257"/>
    </location>
</feature>
<dbReference type="RefSeq" id="WP_274232020.1">
    <property type="nucleotide sequence ID" value="NZ_BAABHQ010000011.1"/>
</dbReference>
<accession>A0ABP9EQT2</accession>
<dbReference type="SUPFAM" id="SSF53474">
    <property type="entry name" value="alpha/beta-Hydrolases"/>
    <property type="match status" value="1"/>
</dbReference>
<gene>
    <name evidence="4" type="ORF">GCM10023203_38550</name>
</gene>
<keyword evidence="2" id="KW-0732">Signal</keyword>
<dbReference type="PANTHER" id="PTHR48081">
    <property type="entry name" value="AB HYDROLASE SUPERFAMILY PROTEIN C4A8.06C"/>
    <property type="match status" value="1"/>
</dbReference>
<dbReference type="InterPro" id="IPR049492">
    <property type="entry name" value="BD-FAE-like_dom"/>
</dbReference>
<dbReference type="Pfam" id="PF20434">
    <property type="entry name" value="BD-FAE"/>
    <property type="match status" value="1"/>
</dbReference>
<keyword evidence="5" id="KW-1185">Reference proteome</keyword>
<feature type="signal peptide" evidence="2">
    <location>
        <begin position="1"/>
        <end position="23"/>
    </location>
</feature>
<dbReference type="EMBL" id="BAABHQ010000011">
    <property type="protein sequence ID" value="GAA4883077.1"/>
    <property type="molecule type" value="Genomic_DNA"/>
</dbReference>
<organism evidence="4 5">
    <name type="scientific">Actinomycetospora straminea</name>
    <dbReference type="NCBI Taxonomy" id="663607"/>
    <lineage>
        <taxon>Bacteria</taxon>
        <taxon>Bacillati</taxon>
        <taxon>Actinomycetota</taxon>
        <taxon>Actinomycetes</taxon>
        <taxon>Pseudonocardiales</taxon>
        <taxon>Pseudonocardiaceae</taxon>
        <taxon>Actinomycetospora</taxon>
    </lineage>
</organism>
<keyword evidence="1" id="KW-0378">Hydrolase</keyword>
<evidence type="ECO:0000313" key="5">
    <source>
        <dbReference type="Proteomes" id="UP001500457"/>
    </source>
</evidence>
<comment type="caution">
    <text evidence="4">The sequence shown here is derived from an EMBL/GenBank/DDBJ whole genome shotgun (WGS) entry which is preliminary data.</text>
</comment>
<name>A0ABP9EQT2_9PSEU</name>
<protein>
    <recommendedName>
        <fullName evidence="3">BD-FAE-like domain-containing protein</fullName>
    </recommendedName>
</protein>
<evidence type="ECO:0000256" key="1">
    <source>
        <dbReference type="ARBA" id="ARBA00022801"/>
    </source>
</evidence>
<proteinExistence type="predicted"/>
<sequence>MARRSLLGALAGVTGVAGVAALAACGRVSTPTGDVVIPPTQPGTPAPRTLVYGKDPAQYGVLHLPPGSGPVPVVVVVHGGYWRAAYGLELGTPLAVDLTNRGIAAWNVEYRRVGAGGGWPATFTDVADAVDLLAGPVQQAAGGRLDLDRVVLLGHSAGGQLVTWAASRERLDPGRPGADPRVRPAGTVSQAGVLDLVAGAAANLGGGAVVDLLGGRPDTVADRYALTSPAALVPAPAPVVCVHGDADTVVPVDQSQRYVAAAAAARGDARLRVLPGVDHFAVIDPDQPAWAVVREEVEGLL</sequence>
<evidence type="ECO:0000259" key="3">
    <source>
        <dbReference type="Pfam" id="PF20434"/>
    </source>
</evidence>
<dbReference type="InterPro" id="IPR050300">
    <property type="entry name" value="GDXG_lipolytic_enzyme"/>
</dbReference>